<keyword evidence="1" id="KW-1133">Transmembrane helix</keyword>
<evidence type="ECO:0000313" key="4">
    <source>
        <dbReference type="Proteomes" id="UP000013827"/>
    </source>
</evidence>
<dbReference type="HOGENOM" id="CLU_1573576_0_0_1"/>
<dbReference type="GeneID" id="17281800"/>
<evidence type="ECO:0000256" key="2">
    <source>
        <dbReference type="SAM" id="SignalP"/>
    </source>
</evidence>
<dbReference type="RefSeq" id="XP_005788959.1">
    <property type="nucleotide sequence ID" value="XM_005788902.1"/>
</dbReference>
<protein>
    <submittedName>
        <fullName evidence="3">Uncharacterized protein</fullName>
    </submittedName>
</protein>
<evidence type="ECO:0000256" key="1">
    <source>
        <dbReference type="SAM" id="Phobius"/>
    </source>
</evidence>
<dbReference type="AlphaFoldDB" id="A0A0D3KL95"/>
<dbReference type="Proteomes" id="UP000013827">
    <property type="component" value="Unassembled WGS sequence"/>
</dbReference>
<proteinExistence type="predicted"/>
<feature type="transmembrane region" description="Helical" evidence="1">
    <location>
        <begin position="65"/>
        <end position="91"/>
    </location>
</feature>
<organism evidence="3 4">
    <name type="scientific">Emiliania huxleyi (strain CCMP1516)</name>
    <dbReference type="NCBI Taxonomy" id="280463"/>
    <lineage>
        <taxon>Eukaryota</taxon>
        <taxon>Haptista</taxon>
        <taxon>Haptophyta</taxon>
        <taxon>Prymnesiophyceae</taxon>
        <taxon>Isochrysidales</taxon>
        <taxon>Noelaerhabdaceae</taxon>
        <taxon>Emiliania</taxon>
    </lineage>
</organism>
<accession>A0A0D3KL95</accession>
<reference evidence="3" key="2">
    <citation type="submission" date="2024-10" db="UniProtKB">
        <authorList>
            <consortium name="EnsemblProtists"/>
        </authorList>
    </citation>
    <scope>IDENTIFICATION</scope>
</reference>
<keyword evidence="1" id="KW-0472">Membrane</keyword>
<sequence>MLLPLLPVLGLARTSAPAALSAAIDAACALPEGLLAEACLSQGAPGGPVGPIATLRTLEWWQLPAVLLATAGGAVLLVAVVDVGLLGGALLRTLSRAEELRLAPAAHARWAAANAALLLRAHAPALAALEERLRAGATASRHWVRETGAVNGPWNPSRERAPWCGFLDLV</sequence>
<dbReference type="EnsemblProtists" id="EOD36530">
    <property type="protein sequence ID" value="EOD36530"/>
    <property type="gene ID" value="EMIHUDRAFT_226305"/>
</dbReference>
<keyword evidence="2" id="KW-0732">Signal</keyword>
<reference evidence="4" key="1">
    <citation type="journal article" date="2013" name="Nature">
        <title>Pan genome of the phytoplankton Emiliania underpins its global distribution.</title>
        <authorList>
            <person name="Read B.A."/>
            <person name="Kegel J."/>
            <person name="Klute M.J."/>
            <person name="Kuo A."/>
            <person name="Lefebvre S.C."/>
            <person name="Maumus F."/>
            <person name="Mayer C."/>
            <person name="Miller J."/>
            <person name="Monier A."/>
            <person name="Salamov A."/>
            <person name="Young J."/>
            <person name="Aguilar M."/>
            <person name="Claverie J.M."/>
            <person name="Frickenhaus S."/>
            <person name="Gonzalez K."/>
            <person name="Herman E.K."/>
            <person name="Lin Y.C."/>
            <person name="Napier J."/>
            <person name="Ogata H."/>
            <person name="Sarno A.F."/>
            <person name="Shmutz J."/>
            <person name="Schroeder D."/>
            <person name="de Vargas C."/>
            <person name="Verret F."/>
            <person name="von Dassow P."/>
            <person name="Valentin K."/>
            <person name="Van de Peer Y."/>
            <person name="Wheeler G."/>
            <person name="Dacks J.B."/>
            <person name="Delwiche C.F."/>
            <person name="Dyhrman S.T."/>
            <person name="Glockner G."/>
            <person name="John U."/>
            <person name="Richards T."/>
            <person name="Worden A.Z."/>
            <person name="Zhang X."/>
            <person name="Grigoriev I.V."/>
            <person name="Allen A.E."/>
            <person name="Bidle K."/>
            <person name="Borodovsky M."/>
            <person name="Bowler C."/>
            <person name="Brownlee C."/>
            <person name="Cock J.M."/>
            <person name="Elias M."/>
            <person name="Gladyshev V.N."/>
            <person name="Groth M."/>
            <person name="Guda C."/>
            <person name="Hadaegh A."/>
            <person name="Iglesias-Rodriguez M.D."/>
            <person name="Jenkins J."/>
            <person name="Jones B.M."/>
            <person name="Lawson T."/>
            <person name="Leese F."/>
            <person name="Lindquist E."/>
            <person name="Lobanov A."/>
            <person name="Lomsadze A."/>
            <person name="Malik S.B."/>
            <person name="Marsh M.E."/>
            <person name="Mackinder L."/>
            <person name="Mock T."/>
            <person name="Mueller-Roeber B."/>
            <person name="Pagarete A."/>
            <person name="Parker M."/>
            <person name="Probert I."/>
            <person name="Quesneville H."/>
            <person name="Raines C."/>
            <person name="Rensing S.A."/>
            <person name="Riano-Pachon D.M."/>
            <person name="Richier S."/>
            <person name="Rokitta S."/>
            <person name="Shiraiwa Y."/>
            <person name="Soanes D.M."/>
            <person name="van der Giezen M."/>
            <person name="Wahlund T.M."/>
            <person name="Williams B."/>
            <person name="Wilson W."/>
            <person name="Wolfe G."/>
            <person name="Wurch L.L."/>
        </authorList>
    </citation>
    <scope>NUCLEOTIDE SEQUENCE</scope>
</reference>
<feature type="chain" id="PRO_5044291855" evidence="2">
    <location>
        <begin position="22"/>
        <end position="170"/>
    </location>
</feature>
<dbReference type="KEGG" id="ehx:EMIHUDRAFT_226305"/>
<feature type="signal peptide" evidence="2">
    <location>
        <begin position="1"/>
        <end position="21"/>
    </location>
</feature>
<keyword evidence="4" id="KW-1185">Reference proteome</keyword>
<dbReference type="PaxDb" id="2903-EOD36530"/>
<name>A0A0D3KL95_EMIH1</name>
<evidence type="ECO:0000313" key="3">
    <source>
        <dbReference type="EnsemblProtists" id="EOD36530"/>
    </source>
</evidence>
<keyword evidence="1" id="KW-0812">Transmembrane</keyword>